<sequence>MTRPEQRETERRHIEEFLRLAGITATSFDQPDPPDAILTIDGRRVAVEHCELFERDLAENRSNVLALEGLLTKELKASGLCLLVGIGANAASPAFRRLRTVERLAKRLAALALAHKDDTPFRPGIPWIEAQGFPEIVMISVQRSDEPLAIVSPSFWGPGTESIGDAVMRKEAKLGRYRALVDDAWLLLVTGVNWTQATDSVITSGLQVESGFDAVYLLDLRESVVQTLKRSCLRPE</sequence>
<proteinExistence type="predicted"/>
<dbReference type="RefSeq" id="WP_248355234.1">
    <property type="nucleotide sequence ID" value="NZ_AP025591.1"/>
</dbReference>
<dbReference type="EMBL" id="AP025591">
    <property type="protein sequence ID" value="BDG05996.1"/>
    <property type="molecule type" value="Genomic_DNA"/>
</dbReference>
<name>A0ABM7X2N4_9BACT</name>
<organism evidence="1 2">
    <name type="scientific">Anaeromyxobacter oryzae</name>
    <dbReference type="NCBI Taxonomy" id="2918170"/>
    <lineage>
        <taxon>Bacteria</taxon>
        <taxon>Pseudomonadati</taxon>
        <taxon>Myxococcota</taxon>
        <taxon>Myxococcia</taxon>
        <taxon>Myxococcales</taxon>
        <taxon>Cystobacterineae</taxon>
        <taxon>Anaeromyxobacteraceae</taxon>
        <taxon>Anaeromyxobacter</taxon>
    </lineage>
</organism>
<evidence type="ECO:0000313" key="2">
    <source>
        <dbReference type="Proteomes" id="UP001162891"/>
    </source>
</evidence>
<accession>A0ABM7X2N4</accession>
<protein>
    <submittedName>
        <fullName evidence="1">Uncharacterized protein</fullName>
    </submittedName>
</protein>
<keyword evidence="2" id="KW-1185">Reference proteome</keyword>
<dbReference type="Proteomes" id="UP001162891">
    <property type="component" value="Chromosome"/>
</dbReference>
<gene>
    <name evidence="1" type="ORF">AMOR_49920</name>
</gene>
<evidence type="ECO:0000313" key="1">
    <source>
        <dbReference type="EMBL" id="BDG05996.1"/>
    </source>
</evidence>
<reference evidence="2" key="1">
    <citation type="journal article" date="2022" name="Int. J. Syst. Evol. Microbiol.">
        <title>Anaeromyxobacter oryzae sp. nov., Anaeromyxobacter diazotrophicus sp. nov. and Anaeromyxobacter paludicola sp. nov., isolated from paddy soils.</title>
        <authorList>
            <person name="Itoh H."/>
            <person name="Xu Z."/>
            <person name="Mise K."/>
            <person name="Masuda Y."/>
            <person name="Ushijima N."/>
            <person name="Hayakawa C."/>
            <person name="Shiratori Y."/>
            <person name="Senoo K."/>
        </authorList>
    </citation>
    <scope>NUCLEOTIDE SEQUENCE [LARGE SCALE GENOMIC DNA]</scope>
    <source>
        <strain evidence="2">Red232</strain>
    </source>
</reference>